<dbReference type="PROSITE" id="PS50837">
    <property type="entry name" value="NACHT"/>
    <property type="match status" value="1"/>
</dbReference>
<gene>
    <name evidence="3" type="ORF">DFH07DRAFT_898091</name>
</gene>
<feature type="non-terminal residue" evidence="3">
    <location>
        <position position="314"/>
    </location>
</feature>
<evidence type="ECO:0000259" key="2">
    <source>
        <dbReference type="PROSITE" id="PS50837"/>
    </source>
</evidence>
<dbReference type="AlphaFoldDB" id="A0AAD7HJM4"/>
<comment type="caution">
    <text evidence="3">The sequence shown here is derived from an EMBL/GenBank/DDBJ whole genome shotgun (WGS) entry which is preliminary data.</text>
</comment>
<dbReference type="PANTHER" id="PTHR10039:SF14">
    <property type="entry name" value="NACHT DOMAIN-CONTAINING PROTEIN"/>
    <property type="match status" value="1"/>
</dbReference>
<dbReference type="PANTHER" id="PTHR10039">
    <property type="entry name" value="AMELOGENIN"/>
    <property type="match status" value="1"/>
</dbReference>
<evidence type="ECO:0000256" key="1">
    <source>
        <dbReference type="ARBA" id="ARBA00022737"/>
    </source>
</evidence>
<evidence type="ECO:0000313" key="3">
    <source>
        <dbReference type="EMBL" id="KAJ7722072.1"/>
    </source>
</evidence>
<sequence>MTILHREVATKALHNSADRYTEPACHPGTRREILQRLSLWAGHPKSPPIQWLSGSAGVGKTAIAQTFAGNCKNDGVLGAAFFFRRGHPTDGSWRHLFPTISYQLANSFKELLLPIQQAMDNDRTVVNLAMTTQFQRLIVDPFRKMPAPSPRPIIVLDGLDECEDRQRQQQILRLFIKAIRTGQLPVRLLIASRPERLIQELLNAPDIRDAICQELVVAEDHEADIRKYLKDEFSRIDSRCTAAAIGVGPDWPSRSPQVLEEVVRRSSGIFIYAKTIIQYMEDDFSPPSSLLKKVLDLDPKSTAPLDDLYNQVLS</sequence>
<name>A0AAD7HJM4_9AGAR</name>
<dbReference type="EMBL" id="JARJLG010000262">
    <property type="protein sequence ID" value="KAJ7722072.1"/>
    <property type="molecule type" value="Genomic_DNA"/>
</dbReference>
<evidence type="ECO:0000313" key="4">
    <source>
        <dbReference type="Proteomes" id="UP001215280"/>
    </source>
</evidence>
<keyword evidence="4" id="KW-1185">Reference proteome</keyword>
<dbReference type="InterPro" id="IPR056884">
    <property type="entry name" value="NPHP3-like_N"/>
</dbReference>
<organism evidence="3 4">
    <name type="scientific">Mycena maculata</name>
    <dbReference type="NCBI Taxonomy" id="230809"/>
    <lineage>
        <taxon>Eukaryota</taxon>
        <taxon>Fungi</taxon>
        <taxon>Dikarya</taxon>
        <taxon>Basidiomycota</taxon>
        <taxon>Agaricomycotina</taxon>
        <taxon>Agaricomycetes</taxon>
        <taxon>Agaricomycetidae</taxon>
        <taxon>Agaricales</taxon>
        <taxon>Marasmiineae</taxon>
        <taxon>Mycenaceae</taxon>
        <taxon>Mycena</taxon>
    </lineage>
</organism>
<dbReference type="InterPro" id="IPR007111">
    <property type="entry name" value="NACHT_NTPase"/>
</dbReference>
<feature type="domain" description="NACHT" evidence="2">
    <location>
        <begin position="48"/>
        <end position="194"/>
    </location>
</feature>
<dbReference type="Gene3D" id="3.40.50.300">
    <property type="entry name" value="P-loop containing nucleotide triphosphate hydrolases"/>
    <property type="match status" value="1"/>
</dbReference>
<reference evidence="3" key="1">
    <citation type="submission" date="2023-03" db="EMBL/GenBank/DDBJ databases">
        <title>Massive genome expansion in bonnet fungi (Mycena s.s.) driven by repeated elements and novel gene families across ecological guilds.</title>
        <authorList>
            <consortium name="Lawrence Berkeley National Laboratory"/>
            <person name="Harder C.B."/>
            <person name="Miyauchi S."/>
            <person name="Viragh M."/>
            <person name="Kuo A."/>
            <person name="Thoen E."/>
            <person name="Andreopoulos B."/>
            <person name="Lu D."/>
            <person name="Skrede I."/>
            <person name="Drula E."/>
            <person name="Henrissat B."/>
            <person name="Morin E."/>
            <person name="Kohler A."/>
            <person name="Barry K."/>
            <person name="LaButti K."/>
            <person name="Morin E."/>
            <person name="Salamov A."/>
            <person name="Lipzen A."/>
            <person name="Mereny Z."/>
            <person name="Hegedus B."/>
            <person name="Baldrian P."/>
            <person name="Stursova M."/>
            <person name="Weitz H."/>
            <person name="Taylor A."/>
            <person name="Grigoriev I.V."/>
            <person name="Nagy L.G."/>
            <person name="Martin F."/>
            <person name="Kauserud H."/>
        </authorList>
    </citation>
    <scope>NUCLEOTIDE SEQUENCE</scope>
    <source>
        <strain evidence="3">CBHHK188m</strain>
    </source>
</reference>
<keyword evidence="1" id="KW-0677">Repeat</keyword>
<protein>
    <recommendedName>
        <fullName evidence="2">NACHT domain-containing protein</fullName>
    </recommendedName>
</protein>
<dbReference type="Pfam" id="PF24883">
    <property type="entry name" value="NPHP3_N"/>
    <property type="match status" value="1"/>
</dbReference>
<dbReference type="SUPFAM" id="SSF52540">
    <property type="entry name" value="P-loop containing nucleoside triphosphate hydrolases"/>
    <property type="match status" value="1"/>
</dbReference>
<accession>A0AAD7HJM4</accession>
<dbReference type="InterPro" id="IPR027417">
    <property type="entry name" value="P-loop_NTPase"/>
</dbReference>
<proteinExistence type="predicted"/>
<dbReference type="Proteomes" id="UP001215280">
    <property type="component" value="Unassembled WGS sequence"/>
</dbReference>